<evidence type="ECO:0000256" key="2">
    <source>
        <dbReference type="ARBA" id="ARBA00009840"/>
    </source>
</evidence>
<organism evidence="7 8">
    <name type="scientific">Kocuria carniphila</name>
    <dbReference type="NCBI Taxonomy" id="262208"/>
    <lineage>
        <taxon>Bacteria</taxon>
        <taxon>Bacillati</taxon>
        <taxon>Actinomycetota</taxon>
        <taxon>Actinomycetes</taxon>
        <taxon>Micrococcales</taxon>
        <taxon>Micrococcaceae</taxon>
        <taxon>Kocuria</taxon>
    </lineage>
</organism>
<comment type="similarity">
    <text evidence="2">Belongs to the RmuC family.</text>
</comment>
<feature type="region of interest" description="Disordered" evidence="6">
    <location>
        <begin position="374"/>
        <end position="423"/>
    </location>
</feature>
<evidence type="ECO:0000256" key="5">
    <source>
        <dbReference type="SAM" id="Coils"/>
    </source>
</evidence>
<proteinExistence type="inferred from homology"/>
<dbReference type="RefSeq" id="WP_368629516.1">
    <property type="nucleotide sequence ID" value="NZ_JAYWLU010000010.1"/>
</dbReference>
<reference evidence="7 8" key="1">
    <citation type="journal article" date="2024" name="Fungal Genet. Biol.">
        <title>The porcine skin microbiome exhibits broad fungal antagonism.</title>
        <authorList>
            <person name="De La Cruz K.F."/>
            <person name="Townsend E.C."/>
            <person name="Alex Cheong J.Z."/>
            <person name="Salamzade R."/>
            <person name="Liu A."/>
            <person name="Sandstrom S."/>
            <person name="Davila E."/>
            <person name="Huang L."/>
            <person name="Xu K.H."/>
            <person name="Wu S.Y."/>
            <person name="Meudt J.J."/>
            <person name="Shanmuganayagam D."/>
            <person name="Gibson A.L.F."/>
            <person name="Kalan L.R."/>
        </authorList>
    </citation>
    <scope>NUCLEOTIDE SEQUENCE [LARGE SCALE GENOMIC DNA]</scope>
    <source>
        <strain evidence="7 8">LK2625</strain>
    </source>
</reference>
<protein>
    <submittedName>
        <fullName evidence="7">DNA recombination protein RmuC</fullName>
    </submittedName>
</protein>
<dbReference type="PANTHER" id="PTHR30563">
    <property type="entry name" value="DNA RECOMBINATION PROTEIN RMUC"/>
    <property type="match status" value="1"/>
</dbReference>
<evidence type="ECO:0000256" key="3">
    <source>
        <dbReference type="ARBA" id="ARBA00023054"/>
    </source>
</evidence>
<gene>
    <name evidence="7" type="ORF">VVR66_10555</name>
</gene>
<evidence type="ECO:0000256" key="6">
    <source>
        <dbReference type="SAM" id="MobiDB-lite"/>
    </source>
</evidence>
<feature type="compositionally biased region" description="Basic and acidic residues" evidence="6">
    <location>
        <begin position="406"/>
        <end position="415"/>
    </location>
</feature>
<comment type="caution">
    <text evidence="7">The sequence shown here is derived from an EMBL/GenBank/DDBJ whole genome shotgun (WGS) entry which is preliminary data.</text>
</comment>
<accession>A0ABV3V423</accession>
<keyword evidence="4" id="KW-0233">DNA recombination</keyword>
<keyword evidence="8" id="KW-1185">Reference proteome</keyword>
<dbReference type="EMBL" id="JAYWLU010000010">
    <property type="protein sequence ID" value="MEX3595153.1"/>
    <property type="molecule type" value="Genomic_DNA"/>
</dbReference>
<evidence type="ECO:0000256" key="4">
    <source>
        <dbReference type="ARBA" id="ARBA00023172"/>
    </source>
</evidence>
<dbReference type="Proteomes" id="UP001558481">
    <property type="component" value="Unassembled WGS sequence"/>
</dbReference>
<sequence>MDGSGMSQVWWLWALLALVVGLGLGAAVGMSVAGRRTRRIETEVDELQAERLSALQESAAAREAKEQLEKHVATLEARSFQDQNVLQALAPLNDQLRTVGRHVTQLERDRSEQFGAVSQALDAARSTDAQLLEATGSLSSSLRSTTVRGAWGEMQLRRVVEAAGMLRHVDFTEQDSRTTDRGVQRPDMIVKLPGGQSIVVDAKAPMNSYLDSQAVLADGSPENEQRRAQLLKAHSKALRAHVDALATKQYWTGNDGSPELVMCFVPVESALAAALDTDAALLEHASRNNVALVSPVSLMASLKAVAFSWRQATLTDNARELYRLSRELYDRMGSVGKHLSDMGGSLRRSVDGYNKLVGSLETRVLPSARKIAALDPTDNDSTGLETKPVETMPRAVTATEFVLDSTNDRGDETRPGENNARAS</sequence>
<evidence type="ECO:0000313" key="7">
    <source>
        <dbReference type="EMBL" id="MEX3595153.1"/>
    </source>
</evidence>
<dbReference type="Pfam" id="PF02646">
    <property type="entry name" value="RmuC"/>
    <property type="match status" value="1"/>
</dbReference>
<feature type="coiled-coil region" evidence="5">
    <location>
        <begin position="37"/>
        <end position="78"/>
    </location>
</feature>
<comment type="function">
    <text evidence="1">Involved in DNA recombination.</text>
</comment>
<evidence type="ECO:0000313" key="8">
    <source>
        <dbReference type="Proteomes" id="UP001558481"/>
    </source>
</evidence>
<dbReference type="InterPro" id="IPR003798">
    <property type="entry name" value="DNA_recombination_RmuC"/>
</dbReference>
<evidence type="ECO:0000256" key="1">
    <source>
        <dbReference type="ARBA" id="ARBA00003416"/>
    </source>
</evidence>
<name>A0ABV3V423_9MICC</name>
<keyword evidence="3 5" id="KW-0175">Coiled coil</keyword>
<dbReference type="PANTHER" id="PTHR30563:SF0">
    <property type="entry name" value="DNA RECOMBINATION PROTEIN RMUC"/>
    <property type="match status" value="1"/>
</dbReference>